<dbReference type="PANTHER" id="PTHR38788">
    <property type="entry name" value="CLR5 DOMAIN-CONTAINING PROTEIN"/>
    <property type="match status" value="1"/>
</dbReference>
<evidence type="ECO:0000313" key="3">
    <source>
        <dbReference type="Proteomes" id="UP000829685"/>
    </source>
</evidence>
<evidence type="ECO:0000313" key="2">
    <source>
        <dbReference type="EMBL" id="KAI1853862.1"/>
    </source>
</evidence>
<dbReference type="PANTHER" id="PTHR38788:SF3">
    <property type="entry name" value="CLR5 DOMAIN-CONTAINING PROTEIN"/>
    <property type="match status" value="1"/>
</dbReference>
<evidence type="ECO:0000256" key="1">
    <source>
        <dbReference type="SAM" id="MobiDB-lite"/>
    </source>
</evidence>
<protein>
    <recommendedName>
        <fullName evidence="4">Clr5 domain-containing protein</fullName>
    </recommendedName>
</protein>
<gene>
    <name evidence="2" type="ORF">JX265_012693</name>
</gene>
<comment type="caution">
    <text evidence="2">The sequence shown here is derived from an EMBL/GenBank/DDBJ whole genome shotgun (WGS) entry which is preliminary data.</text>
</comment>
<evidence type="ECO:0008006" key="4">
    <source>
        <dbReference type="Google" id="ProtNLM"/>
    </source>
</evidence>
<feature type="region of interest" description="Disordered" evidence="1">
    <location>
        <begin position="73"/>
        <end position="97"/>
    </location>
</feature>
<keyword evidence="3" id="KW-1185">Reference proteome</keyword>
<accession>A0A9Q0AID6</accession>
<reference evidence="2" key="1">
    <citation type="submission" date="2021-03" db="EMBL/GenBank/DDBJ databases">
        <title>Revisited historic fungal species revealed as producer of novel bioactive compounds through whole genome sequencing and comparative genomics.</title>
        <authorList>
            <person name="Vignolle G.A."/>
            <person name="Hochenegger N."/>
            <person name="Mach R.L."/>
            <person name="Mach-Aigner A.R."/>
            <person name="Javad Rahimi M."/>
            <person name="Salim K.A."/>
            <person name="Chan C.M."/>
            <person name="Lim L.B.L."/>
            <person name="Cai F."/>
            <person name="Druzhinina I.S."/>
            <person name="U'Ren J.M."/>
            <person name="Derntl C."/>
        </authorList>
    </citation>
    <scope>NUCLEOTIDE SEQUENCE</scope>
    <source>
        <strain evidence="2">TUCIM 5799</strain>
    </source>
</reference>
<organism evidence="2 3">
    <name type="scientific">Neoarthrinium moseri</name>
    <dbReference type="NCBI Taxonomy" id="1658444"/>
    <lineage>
        <taxon>Eukaryota</taxon>
        <taxon>Fungi</taxon>
        <taxon>Dikarya</taxon>
        <taxon>Ascomycota</taxon>
        <taxon>Pezizomycotina</taxon>
        <taxon>Sordariomycetes</taxon>
        <taxon>Xylariomycetidae</taxon>
        <taxon>Amphisphaeriales</taxon>
        <taxon>Apiosporaceae</taxon>
        <taxon>Neoarthrinium</taxon>
    </lineage>
</organism>
<proteinExistence type="predicted"/>
<dbReference type="Proteomes" id="UP000829685">
    <property type="component" value="Unassembled WGS sequence"/>
</dbReference>
<name>A0A9Q0AID6_9PEZI</name>
<sequence>MREKHMFLGTKTMYKKRLNAWNLVKNLSLIDTPEILQETEKSSTAQENMFVIRGKRVDSQKVARYLKLKVEQNMTSTSKKSETPASPNVSHATYGLSQSRNSRDINDLLSLKPAWLTSPEAMRIPEDIISISHQFIDSSIDSSADGLRVLTLPLNETFIWSTRVYYARSLVLQRQSKHGFMLLDKSCEELKGLILTPDPAIPILMLPARHPMRLIWAELSHIGPSQTRNGASLNLCSYLSFLERKFGANDQAIFLFTSLVYDRMNSVGLLSLDASEMIYRRIAGQLKSSGNTMETLYCNLGLALAYRRCKQHRKAETIMDGLRLQARTMRGEIKEDIDQNILALS</sequence>
<dbReference type="EMBL" id="JAFIMR010000056">
    <property type="protein sequence ID" value="KAI1853862.1"/>
    <property type="molecule type" value="Genomic_DNA"/>
</dbReference>
<dbReference type="AlphaFoldDB" id="A0A9Q0AID6"/>